<dbReference type="InterPro" id="IPR050832">
    <property type="entry name" value="Bact_Acetyltransf"/>
</dbReference>
<dbReference type="EMBL" id="JACHVQ010000001">
    <property type="protein sequence ID" value="MBB2891354.1"/>
    <property type="molecule type" value="Genomic_DNA"/>
</dbReference>
<evidence type="ECO:0000256" key="1">
    <source>
        <dbReference type="ARBA" id="ARBA00022679"/>
    </source>
</evidence>
<dbReference type="RefSeq" id="WP_183319631.1">
    <property type="nucleotide sequence ID" value="NZ_JACHVQ010000001.1"/>
</dbReference>
<evidence type="ECO:0000256" key="2">
    <source>
        <dbReference type="ARBA" id="ARBA00023315"/>
    </source>
</evidence>
<dbReference type="Pfam" id="PF00583">
    <property type="entry name" value="Acetyltransf_1"/>
    <property type="match status" value="1"/>
</dbReference>
<feature type="domain" description="N-acetyltransferase" evidence="3">
    <location>
        <begin position="6"/>
        <end position="163"/>
    </location>
</feature>
<name>A0A839N5M8_9MICO</name>
<dbReference type="InterPro" id="IPR016181">
    <property type="entry name" value="Acyl_CoA_acyltransferase"/>
</dbReference>
<keyword evidence="2" id="KW-0012">Acyltransferase</keyword>
<comment type="caution">
    <text evidence="4">The sequence shown here is derived from an EMBL/GenBank/DDBJ whole genome shotgun (WGS) entry which is preliminary data.</text>
</comment>
<reference evidence="4 5" key="1">
    <citation type="submission" date="2020-08" db="EMBL/GenBank/DDBJ databases">
        <title>Sequencing the genomes of 1000 actinobacteria strains.</title>
        <authorList>
            <person name="Klenk H.-P."/>
        </authorList>
    </citation>
    <scope>NUCLEOTIDE SEQUENCE [LARGE SCALE GENOMIC DNA]</scope>
    <source>
        <strain evidence="4 5">DSM 105369</strain>
    </source>
</reference>
<dbReference type="PROSITE" id="PS51186">
    <property type="entry name" value="GNAT"/>
    <property type="match status" value="1"/>
</dbReference>
<evidence type="ECO:0000313" key="5">
    <source>
        <dbReference type="Proteomes" id="UP000559182"/>
    </source>
</evidence>
<proteinExistence type="predicted"/>
<evidence type="ECO:0000313" key="4">
    <source>
        <dbReference type="EMBL" id="MBB2891354.1"/>
    </source>
</evidence>
<dbReference type="SUPFAM" id="SSF55729">
    <property type="entry name" value="Acyl-CoA N-acyltransferases (Nat)"/>
    <property type="match status" value="1"/>
</dbReference>
<dbReference type="GO" id="GO:0016747">
    <property type="term" value="F:acyltransferase activity, transferring groups other than amino-acyl groups"/>
    <property type="evidence" value="ECO:0007669"/>
    <property type="project" value="InterPro"/>
</dbReference>
<evidence type="ECO:0000259" key="3">
    <source>
        <dbReference type="PROSITE" id="PS51186"/>
    </source>
</evidence>
<accession>A0A839N5M8</accession>
<protein>
    <submittedName>
        <fullName evidence="4">GNAT superfamily N-acetyltransferase</fullName>
    </submittedName>
</protein>
<dbReference type="PANTHER" id="PTHR43877:SF1">
    <property type="entry name" value="ACETYLTRANSFERASE"/>
    <property type="match status" value="1"/>
</dbReference>
<dbReference type="Gene3D" id="3.40.630.30">
    <property type="match status" value="1"/>
</dbReference>
<dbReference type="Proteomes" id="UP000559182">
    <property type="component" value="Unassembled WGS sequence"/>
</dbReference>
<sequence>MARSAVQVTRVTSGDEESFIALWRTSKLAEGHSDDQVERALRDGRLTRACARSDVRAYTASIDGEPVGFTVVMSGPVSALQETPAVWVDVLWVKPGRRQRGVAGALLKAVAAYAEHIGAPEIVSCVPSSSRDANRFFARLGFASVVTERTTSPAALRRRLAGPALSGVSDAVRLRRSLRARARGRSALSTAD</sequence>
<dbReference type="AlphaFoldDB" id="A0A839N5M8"/>
<dbReference type="InterPro" id="IPR000182">
    <property type="entry name" value="GNAT_dom"/>
</dbReference>
<dbReference type="CDD" id="cd04301">
    <property type="entry name" value="NAT_SF"/>
    <property type="match status" value="1"/>
</dbReference>
<keyword evidence="1 4" id="KW-0808">Transferase</keyword>
<gene>
    <name evidence="4" type="ORF">FHU39_001338</name>
</gene>
<dbReference type="PANTHER" id="PTHR43877">
    <property type="entry name" value="AMINOALKYLPHOSPHONATE N-ACETYLTRANSFERASE-RELATED-RELATED"/>
    <property type="match status" value="1"/>
</dbReference>
<keyword evidence="5" id="KW-1185">Reference proteome</keyword>
<organism evidence="4 5">
    <name type="scientific">Flexivirga oryzae</name>
    <dbReference type="NCBI Taxonomy" id="1794944"/>
    <lineage>
        <taxon>Bacteria</taxon>
        <taxon>Bacillati</taxon>
        <taxon>Actinomycetota</taxon>
        <taxon>Actinomycetes</taxon>
        <taxon>Micrococcales</taxon>
        <taxon>Dermacoccaceae</taxon>
        <taxon>Flexivirga</taxon>
    </lineage>
</organism>